<name>A0A383RIK4_PAEAL</name>
<accession>A0A383RIK4</accession>
<dbReference type="Proteomes" id="UP000304148">
    <property type="component" value="Chromosome"/>
</dbReference>
<dbReference type="Pfam" id="PF18780">
    <property type="entry name" value="HNH_repeat"/>
    <property type="match status" value="1"/>
</dbReference>
<evidence type="ECO:0000313" key="2">
    <source>
        <dbReference type="Proteomes" id="UP000304148"/>
    </source>
</evidence>
<reference evidence="2" key="1">
    <citation type="submission" date="2018-08" db="EMBL/GenBank/DDBJ databases">
        <authorList>
            <person name="Chevrot R."/>
        </authorList>
    </citation>
    <scope>NUCLEOTIDE SEQUENCE [LARGE SCALE GENOMIC DNA]</scope>
</reference>
<dbReference type="RefSeq" id="WP_138188234.1">
    <property type="nucleotide sequence ID" value="NZ_LS992241.1"/>
</dbReference>
<dbReference type="AlphaFoldDB" id="A0A383RIK4"/>
<sequence>MSSLFAFLGEVSEELHAVAVQAEADVWSNPRATLTQGRLFSEEMATTVSKQEKVEPVYFIKPSERVQLLARKDIISDEMKESFDWLRRNGNIAAHDVKPVPPDLALTAHRHLFTLALWYVESYGPLEIELPTYIMPKMPSSPANTEVEPKLEMSEQLEQLLSAQLEAKILPTITEQFKHLHATISQVAGMNAPVSTEASSPKVEATNMLASVETSLQEMNVVVERVEASTPSELMSEQPTHKEGREKVEVGDYLSDQGLNVVDKRPNGGALWIVGGWELKEALFSLKPQGILFKYAKNGSQSTKRKPAWFMMGKEPSQLRWVNIPDEEGSKEEIAVTEEPIADTVTPSMGPVAVKYTECEGANSQEQHSVMTAVEAGTQVQVGDQNEWNQEESSELKPGEKQSVQVPSQVWSDGQSQVQNEAASQEEAAHIIATQPAKDGEAADEERMEIRKSFLNKELIFPASMVDMGLDDLPINGCASLIQYLKEDCNVTAIHELPEDLSNLTDKISGVGPKTIDRFVKQLEDAIAEEKRLIGSGKRKEQAVGAYRELKKRLGRRPTYMELHQFGKADSQEYRQLFDSYYTFLLQAGELTREEAGTAKRYTDWLKEVESTIIRKSYKMVLLLAMLERGANDWMKPITAEEAAPLFYNYYMSDADRKQIDFSDNETQKLWDAPVERTAQLIARMPMTHWTKGNKLIRLSDGAFEIRVSAKETDRERLYAWTREICEYRLHWYFERKAAVSQL</sequence>
<protein>
    <submittedName>
        <fullName evidence="1">Restriction subunit</fullName>
    </submittedName>
</protein>
<dbReference type="InterPro" id="IPR041025">
    <property type="entry name" value="HNH_repeat"/>
</dbReference>
<organism evidence="1 2">
    <name type="scientific">Paenibacillus alvei</name>
    <name type="common">Bacillus alvei</name>
    <dbReference type="NCBI Taxonomy" id="44250"/>
    <lineage>
        <taxon>Bacteria</taxon>
        <taxon>Bacillati</taxon>
        <taxon>Bacillota</taxon>
        <taxon>Bacilli</taxon>
        <taxon>Bacillales</taxon>
        <taxon>Paenibacillaceae</taxon>
        <taxon>Paenibacillus</taxon>
    </lineage>
</organism>
<proteinExistence type="predicted"/>
<evidence type="ECO:0000313" key="1">
    <source>
        <dbReference type="EMBL" id="SYX86199.1"/>
    </source>
</evidence>
<gene>
    <name evidence="1" type="ORF">PBLR_14621</name>
</gene>
<dbReference type="EMBL" id="LS992241">
    <property type="protein sequence ID" value="SYX86199.1"/>
    <property type="molecule type" value="Genomic_DNA"/>
</dbReference>